<name>A0A2N9GVN2_FAGSY</name>
<accession>A0A2N9GVN2</accession>
<dbReference type="EMBL" id="OIVN01002432">
    <property type="protein sequence ID" value="SPD03568.1"/>
    <property type="molecule type" value="Genomic_DNA"/>
</dbReference>
<protein>
    <submittedName>
        <fullName evidence="1">Uncharacterized protein</fullName>
    </submittedName>
</protein>
<evidence type="ECO:0000313" key="1">
    <source>
        <dbReference type="EMBL" id="SPD03568.1"/>
    </source>
</evidence>
<proteinExistence type="predicted"/>
<sequence length="83" mass="9546">MHCSSHFISLFKKKERKEKREALLLLAENSLEEKTSIVALLQASLHQEKDSSCQDLYSQPLEACMYVLRWIKLCMWDGMAGVG</sequence>
<gene>
    <name evidence="1" type="ORF">FSB_LOCUS31450</name>
</gene>
<organism evidence="1">
    <name type="scientific">Fagus sylvatica</name>
    <name type="common">Beechnut</name>
    <dbReference type="NCBI Taxonomy" id="28930"/>
    <lineage>
        <taxon>Eukaryota</taxon>
        <taxon>Viridiplantae</taxon>
        <taxon>Streptophyta</taxon>
        <taxon>Embryophyta</taxon>
        <taxon>Tracheophyta</taxon>
        <taxon>Spermatophyta</taxon>
        <taxon>Magnoliopsida</taxon>
        <taxon>eudicotyledons</taxon>
        <taxon>Gunneridae</taxon>
        <taxon>Pentapetalae</taxon>
        <taxon>rosids</taxon>
        <taxon>fabids</taxon>
        <taxon>Fagales</taxon>
        <taxon>Fagaceae</taxon>
        <taxon>Fagus</taxon>
    </lineage>
</organism>
<reference evidence="1" key="1">
    <citation type="submission" date="2018-02" db="EMBL/GenBank/DDBJ databases">
        <authorList>
            <person name="Cohen D.B."/>
            <person name="Kent A.D."/>
        </authorList>
    </citation>
    <scope>NUCLEOTIDE SEQUENCE</scope>
</reference>
<dbReference type="AlphaFoldDB" id="A0A2N9GVN2"/>